<feature type="compositionally biased region" description="Low complexity" evidence="1">
    <location>
        <begin position="277"/>
        <end position="294"/>
    </location>
</feature>
<feature type="compositionally biased region" description="Polar residues" evidence="1">
    <location>
        <begin position="1"/>
        <end position="18"/>
    </location>
</feature>
<evidence type="ECO:0000256" key="1">
    <source>
        <dbReference type="SAM" id="MobiDB-lite"/>
    </source>
</evidence>
<evidence type="ECO:0000256" key="2">
    <source>
        <dbReference type="SAM" id="Phobius"/>
    </source>
</evidence>
<keyword evidence="2" id="KW-1133">Transmembrane helix</keyword>
<feature type="compositionally biased region" description="Low complexity" evidence="1">
    <location>
        <begin position="23"/>
        <end position="42"/>
    </location>
</feature>
<keyword evidence="4" id="KW-1185">Reference proteome</keyword>
<keyword evidence="2" id="KW-0472">Membrane</keyword>
<name>A0ABN3XUB1_9ACTN</name>
<evidence type="ECO:0000313" key="4">
    <source>
        <dbReference type="Proteomes" id="UP001499930"/>
    </source>
</evidence>
<keyword evidence="2" id="KW-0812">Transmembrane</keyword>
<sequence>MTGPTTDPSADSVATGSEVTVPEATGSAATGSETTRSEATGSVATGRGMSGERLRGVLVLAAGAFLITLAALVRLYVYPSGLVLPAEQNRITMLTTESGSYLDTAALRVRSGVPLEQAVARYGDTVRSTPDVAVWTEFVSLATRSGQRVDYHERRLAFDRRTAQAFPCCEDYVDENPDPAPRGLLFRWPFEARPIAYQVYDPLARRPVAARFDGIETLHGVRVYRYAQRLVDEPYVQQPMRLPGSVLGLGEPEEPEERKTAKRPEKRRSPQTSRSPGAARTTGTTGTAGTSGVSASDAELFPVDAYLNGTRTFWVEPTSGMVIGFRENLVRTLRTPDGRGRVIALAADLRTSTGDERWNAGEARQFQSRATLVNLVIPISFLVLGVAVLVAGVRLTRAAGVSSGRDGGAAGAGAAPEPRPADG</sequence>
<dbReference type="InterPro" id="IPR021424">
    <property type="entry name" value="PorA"/>
</dbReference>
<feature type="region of interest" description="Disordered" evidence="1">
    <location>
        <begin position="241"/>
        <end position="294"/>
    </location>
</feature>
<feature type="transmembrane region" description="Helical" evidence="2">
    <location>
        <begin position="375"/>
        <end position="395"/>
    </location>
</feature>
<reference evidence="3 4" key="1">
    <citation type="journal article" date="2019" name="Int. J. Syst. Evol. Microbiol.">
        <title>The Global Catalogue of Microorganisms (GCM) 10K type strain sequencing project: providing services to taxonomists for standard genome sequencing and annotation.</title>
        <authorList>
            <consortium name="The Broad Institute Genomics Platform"/>
            <consortium name="The Broad Institute Genome Sequencing Center for Infectious Disease"/>
            <person name="Wu L."/>
            <person name="Ma J."/>
        </authorList>
    </citation>
    <scope>NUCLEOTIDE SEQUENCE [LARGE SCALE GENOMIC DNA]</scope>
    <source>
        <strain evidence="3 4">JCM 3106</strain>
    </source>
</reference>
<comment type="caution">
    <text evidence="3">The sequence shown here is derived from an EMBL/GenBank/DDBJ whole genome shotgun (WGS) entry which is preliminary data.</text>
</comment>
<organism evidence="3 4">
    <name type="scientific">Streptosporangium longisporum</name>
    <dbReference type="NCBI Taxonomy" id="46187"/>
    <lineage>
        <taxon>Bacteria</taxon>
        <taxon>Bacillati</taxon>
        <taxon>Actinomycetota</taxon>
        <taxon>Actinomycetes</taxon>
        <taxon>Streptosporangiales</taxon>
        <taxon>Streptosporangiaceae</taxon>
        <taxon>Streptosporangium</taxon>
    </lineage>
</organism>
<evidence type="ECO:0000313" key="3">
    <source>
        <dbReference type="EMBL" id="GAA2992285.1"/>
    </source>
</evidence>
<feature type="region of interest" description="Disordered" evidence="1">
    <location>
        <begin position="1"/>
        <end position="47"/>
    </location>
</feature>
<dbReference type="Pfam" id="PF11271">
    <property type="entry name" value="PorA"/>
    <property type="match status" value="1"/>
</dbReference>
<feature type="transmembrane region" description="Helical" evidence="2">
    <location>
        <begin position="57"/>
        <end position="77"/>
    </location>
</feature>
<dbReference type="EMBL" id="BAAAWD010000006">
    <property type="protein sequence ID" value="GAA2992285.1"/>
    <property type="molecule type" value="Genomic_DNA"/>
</dbReference>
<proteinExistence type="predicted"/>
<accession>A0ABN3XUB1</accession>
<feature type="region of interest" description="Disordered" evidence="1">
    <location>
        <begin position="401"/>
        <end position="423"/>
    </location>
</feature>
<dbReference type="RefSeq" id="WP_344889131.1">
    <property type="nucleotide sequence ID" value="NZ_BAAAWD010000006.1"/>
</dbReference>
<dbReference type="Proteomes" id="UP001499930">
    <property type="component" value="Unassembled WGS sequence"/>
</dbReference>
<protein>
    <submittedName>
        <fullName evidence="3">DUF3068 domain-containing protein</fullName>
    </submittedName>
</protein>
<gene>
    <name evidence="3" type="ORF">GCM10017559_10540</name>
</gene>